<dbReference type="Pfam" id="PF01978">
    <property type="entry name" value="TrmB"/>
    <property type="match status" value="1"/>
</dbReference>
<dbReference type="AlphaFoldDB" id="X1HX88"/>
<evidence type="ECO:0000313" key="2">
    <source>
        <dbReference type="EMBL" id="GAH58434.1"/>
    </source>
</evidence>
<accession>X1HX88</accession>
<evidence type="ECO:0000259" key="1">
    <source>
        <dbReference type="Pfam" id="PF01978"/>
    </source>
</evidence>
<dbReference type="EMBL" id="BARU01017274">
    <property type="protein sequence ID" value="GAH58434.1"/>
    <property type="molecule type" value="Genomic_DNA"/>
</dbReference>
<name>X1HX88_9ZZZZ</name>
<proteinExistence type="predicted"/>
<dbReference type="Gene3D" id="1.10.10.10">
    <property type="entry name" value="Winged helix-like DNA-binding domain superfamily/Winged helix DNA-binding domain"/>
    <property type="match status" value="1"/>
</dbReference>
<feature type="non-terminal residue" evidence="2">
    <location>
        <position position="87"/>
    </location>
</feature>
<dbReference type="SUPFAM" id="SSF46785">
    <property type="entry name" value="Winged helix' DNA-binding domain"/>
    <property type="match status" value="1"/>
</dbReference>
<organism evidence="2">
    <name type="scientific">marine sediment metagenome</name>
    <dbReference type="NCBI Taxonomy" id="412755"/>
    <lineage>
        <taxon>unclassified sequences</taxon>
        <taxon>metagenomes</taxon>
        <taxon>ecological metagenomes</taxon>
    </lineage>
</organism>
<dbReference type="PANTHER" id="PTHR34293">
    <property type="entry name" value="HTH-TYPE TRANSCRIPTIONAL REGULATOR TRMBL2"/>
    <property type="match status" value="1"/>
</dbReference>
<dbReference type="PANTHER" id="PTHR34293:SF1">
    <property type="entry name" value="HTH-TYPE TRANSCRIPTIONAL REGULATOR TRMBL2"/>
    <property type="match status" value="1"/>
</dbReference>
<reference evidence="2" key="1">
    <citation type="journal article" date="2014" name="Front. Microbiol.">
        <title>High frequency of phylogenetically diverse reductive dehalogenase-homologous genes in deep subseafloor sedimentary metagenomes.</title>
        <authorList>
            <person name="Kawai M."/>
            <person name="Futagami T."/>
            <person name="Toyoda A."/>
            <person name="Takaki Y."/>
            <person name="Nishi S."/>
            <person name="Hori S."/>
            <person name="Arai W."/>
            <person name="Tsubouchi T."/>
            <person name="Morono Y."/>
            <person name="Uchiyama I."/>
            <person name="Ito T."/>
            <person name="Fujiyama A."/>
            <person name="Inagaki F."/>
            <person name="Takami H."/>
        </authorList>
    </citation>
    <scope>NUCLEOTIDE SEQUENCE</scope>
    <source>
        <strain evidence="2">Expedition CK06-06</strain>
    </source>
</reference>
<dbReference type="InterPro" id="IPR036388">
    <property type="entry name" value="WH-like_DNA-bd_sf"/>
</dbReference>
<feature type="domain" description="Transcription regulator TrmB N-terminal" evidence="1">
    <location>
        <begin position="9"/>
        <end position="77"/>
    </location>
</feature>
<dbReference type="InterPro" id="IPR002831">
    <property type="entry name" value="Tscrpt_reg_TrmB_N"/>
</dbReference>
<comment type="caution">
    <text evidence="2">The sequence shown here is derived from an EMBL/GenBank/DDBJ whole genome shotgun (WGS) entry which is preliminary data.</text>
</comment>
<protein>
    <recommendedName>
        <fullName evidence="1">Transcription regulator TrmB N-terminal domain-containing protein</fullName>
    </recommendedName>
</protein>
<sequence length="87" mass="9915">MDILNTKILESIGLTKNQALVYLSLLKLGSTTAQNIIKESGLHRSRVYDSLEMLQQKGLVGSVLKDFKQYFQAVPPKKLMDYLDEKR</sequence>
<gene>
    <name evidence="2" type="ORF">S03H2_28668</name>
</gene>
<dbReference type="InterPro" id="IPR036390">
    <property type="entry name" value="WH_DNA-bd_sf"/>
</dbReference>
<dbReference type="InterPro" id="IPR051797">
    <property type="entry name" value="TrmB-like"/>
</dbReference>